<dbReference type="EMBL" id="JAPHEH010000001">
    <property type="protein sequence ID" value="MDG4475375.1"/>
    <property type="molecule type" value="Genomic_DNA"/>
</dbReference>
<name>A0A9X4MGC6_9BACT</name>
<comment type="caution">
    <text evidence="1">The sequence shown here is derived from an EMBL/GenBank/DDBJ whole genome shotgun (WGS) entry which is preliminary data.</text>
</comment>
<sequence length="153" mass="17179">MNKATKFKSFGAALYPELLSAAFANTDFLDFHRGADVLPASVAGNITRACRCMFFQMLTRSLDRVQSKHAIPATSLSFDDFNSAVDYSYSQIMHVASRNMKQPVHIRMTADDVQQVCEYAYAMHGSAFDLEVVDATEMATRYLSGKDRQSWLQ</sequence>
<evidence type="ECO:0000313" key="2">
    <source>
        <dbReference type="Proteomes" id="UP001154240"/>
    </source>
</evidence>
<dbReference type="Proteomes" id="UP001154240">
    <property type="component" value="Unassembled WGS sequence"/>
</dbReference>
<keyword evidence="2" id="KW-1185">Reference proteome</keyword>
<dbReference type="RefSeq" id="WP_307632348.1">
    <property type="nucleotide sequence ID" value="NZ_JAPHEH010000001.1"/>
</dbReference>
<protein>
    <submittedName>
        <fullName evidence="1">Uncharacterized protein</fullName>
    </submittedName>
</protein>
<reference evidence="1" key="1">
    <citation type="journal article" date="2022" name="bioRxiv">
        <title>Thiovibrio frasassiensisgen. nov., sp. nov., an autotrophic, elemental sulfur disproportionating bacterium isolated from sulfidic karst sediment, and proposal of Thiovibrionaceae fam. nov.</title>
        <authorList>
            <person name="Aronson H."/>
            <person name="Thomas C."/>
            <person name="Bhattacharyya M."/>
            <person name="Eckstein S."/>
            <person name="Jensen S."/>
            <person name="Barco R."/>
            <person name="Macalady J."/>
            <person name="Amend J."/>
        </authorList>
    </citation>
    <scope>NUCLEOTIDE SEQUENCE</scope>
    <source>
        <strain evidence="1">RS19-109</strain>
    </source>
</reference>
<gene>
    <name evidence="1" type="ORF">OLX77_04270</name>
</gene>
<dbReference type="AlphaFoldDB" id="A0A9X4MGC6"/>
<accession>A0A9X4MGC6</accession>
<organism evidence="1 2">
    <name type="scientific">Thiovibrio frasassiensis</name>
    <dbReference type="NCBI Taxonomy" id="2984131"/>
    <lineage>
        <taxon>Bacteria</taxon>
        <taxon>Pseudomonadati</taxon>
        <taxon>Thermodesulfobacteriota</taxon>
        <taxon>Desulfobulbia</taxon>
        <taxon>Desulfobulbales</taxon>
        <taxon>Thiovibrionaceae</taxon>
        <taxon>Thiovibrio</taxon>
    </lineage>
</organism>
<evidence type="ECO:0000313" key="1">
    <source>
        <dbReference type="EMBL" id="MDG4475375.1"/>
    </source>
</evidence>
<proteinExistence type="predicted"/>
<reference evidence="1" key="2">
    <citation type="submission" date="2022-10" db="EMBL/GenBank/DDBJ databases">
        <authorList>
            <person name="Aronson H.S."/>
        </authorList>
    </citation>
    <scope>NUCLEOTIDE SEQUENCE</scope>
    <source>
        <strain evidence="1">RS19-109</strain>
    </source>
</reference>